<dbReference type="PANTHER" id="PTHR23350:SF4">
    <property type="entry name" value="PEROXISOME BIOGENESIS FACTOR 2"/>
    <property type="match status" value="1"/>
</dbReference>
<dbReference type="InterPro" id="IPR001841">
    <property type="entry name" value="Znf_RING"/>
</dbReference>
<feature type="non-terminal residue" evidence="18">
    <location>
        <position position="393"/>
    </location>
</feature>
<feature type="region of interest" description="Disordered" evidence="16">
    <location>
        <begin position="349"/>
        <end position="393"/>
    </location>
</feature>
<evidence type="ECO:0000256" key="9">
    <source>
        <dbReference type="ARBA" id="ARBA00022786"/>
    </source>
</evidence>
<dbReference type="PROSITE" id="PS00518">
    <property type="entry name" value="ZF_RING_1"/>
    <property type="match status" value="1"/>
</dbReference>
<evidence type="ECO:0000313" key="18">
    <source>
        <dbReference type="EMBL" id="ODV64914.1"/>
    </source>
</evidence>
<dbReference type="InterPro" id="IPR013083">
    <property type="entry name" value="Znf_RING/FYVE/PHD"/>
</dbReference>
<keyword evidence="6" id="KW-0812">Transmembrane</keyword>
<evidence type="ECO:0000259" key="17">
    <source>
        <dbReference type="PROSITE" id="PS50089"/>
    </source>
</evidence>
<comment type="subcellular location">
    <subcellularLocation>
        <location evidence="1">Peroxisome membrane</location>
        <topology evidence="1">Multi-pass membrane protein</topology>
    </subcellularLocation>
</comment>
<evidence type="ECO:0000256" key="5">
    <source>
        <dbReference type="ARBA" id="ARBA00022679"/>
    </source>
</evidence>
<keyword evidence="4" id="KW-0813">Transport</keyword>
<proteinExistence type="inferred from homology"/>
<evidence type="ECO:0000256" key="3">
    <source>
        <dbReference type="ARBA" id="ARBA00008704"/>
    </source>
</evidence>
<dbReference type="InterPro" id="IPR006845">
    <property type="entry name" value="Pex_N"/>
</dbReference>
<dbReference type="AlphaFoldDB" id="A0A1E4RCC9"/>
<dbReference type="PANTHER" id="PTHR23350">
    <property type="entry name" value="PEROXISOME ASSEMBLY PROTEIN 10"/>
    <property type="match status" value="1"/>
</dbReference>
<dbReference type="Gene3D" id="3.30.40.10">
    <property type="entry name" value="Zinc/RING finger domain, C3HC4 (zinc finger)"/>
    <property type="match status" value="1"/>
</dbReference>
<dbReference type="InterPro" id="IPR025654">
    <property type="entry name" value="PEX2/10"/>
</dbReference>
<dbReference type="EMBL" id="KV454546">
    <property type="protein sequence ID" value="ODV64914.1"/>
    <property type="molecule type" value="Genomic_DNA"/>
</dbReference>
<evidence type="ECO:0000313" key="19">
    <source>
        <dbReference type="Proteomes" id="UP000095085"/>
    </source>
</evidence>
<keyword evidence="12" id="KW-1133">Transmembrane helix</keyword>
<dbReference type="GO" id="GO:0005778">
    <property type="term" value="C:peroxisomal membrane"/>
    <property type="evidence" value="ECO:0007669"/>
    <property type="project" value="UniProtKB-SubCell"/>
</dbReference>
<feature type="domain" description="RING-type" evidence="17">
    <location>
        <begin position="265"/>
        <end position="322"/>
    </location>
</feature>
<organism evidence="18 19">
    <name type="scientific">Hyphopichia burtonii NRRL Y-1933</name>
    <dbReference type="NCBI Taxonomy" id="984485"/>
    <lineage>
        <taxon>Eukaryota</taxon>
        <taxon>Fungi</taxon>
        <taxon>Dikarya</taxon>
        <taxon>Ascomycota</taxon>
        <taxon>Saccharomycotina</taxon>
        <taxon>Pichiomycetes</taxon>
        <taxon>Debaryomycetaceae</taxon>
        <taxon>Hyphopichia</taxon>
    </lineage>
</organism>
<keyword evidence="13" id="KW-0472">Membrane</keyword>
<dbReference type="GO" id="GO:0016567">
    <property type="term" value="P:protein ubiquitination"/>
    <property type="evidence" value="ECO:0007669"/>
    <property type="project" value="UniProtKB-ARBA"/>
</dbReference>
<evidence type="ECO:0000256" key="7">
    <source>
        <dbReference type="ARBA" id="ARBA00022723"/>
    </source>
</evidence>
<gene>
    <name evidence="18" type="ORF">HYPBUDRAFT_130120</name>
</gene>
<name>A0A1E4RCC9_9ASCO</name>
<feature type="compositionally biased region" description="Acidic residues" evidence="16">
    <location>
        <begin position="382"/>
        <end position="393"/>
    </location>
</feature>
<feature type="compositionally biased region" description="Acidic residues" evidence="16">
    <location>
        <begin position="349"/>
        <end position="362"/>
    </location>
</feature>
<dbReference type="PROSITE" id="PS50089">
    <property type="entry name" value="ZF_RING_2"/>
    <property type="match status" value="1"/>
</dbReference>
<evidence type="ECO:0000256" key="4">
    <source>
        <dbReference type="ARBA" id="ARBA00022448"/>
    </source>
</evidence>
<keyword evidence="8 15" id="KW-0863">Zinc-finger</keyword>
<evidence type="ECO:0000256" key="6">
    <source>
        <dbReference type="ARBA" id="ARBA00022692"/>
    </source>
</evidence>
<evidence type="ECO:0000256" key="14">
    <source>
        <dbReference type="ARBA" id="ARBA00023140"/>
    </source>
</evidence>
<evidence type="ECO:0000256" key="1">
    <source>
        <dbReference type="ARBA" id="ARBA00004585"/>
    </source>
</evidence>
<comment type="pathway">
    <text evidence="2">Protein modification; protein ubiquitination.</text>
</comment>
<dbReference type="Pfam" id="PF04757">
    <property type="entry name" value="Pex2_Pex12"/>
    <property type="match status" value="1"/>
</dbReference>
<comment type="similarity">
    <text evidence="3">Belongs to the pex2/pex10/pex12 family.</text>
</comment>
<keyword evidence="9" id="KW-0833">Ubl conjugation pathway</keyword>
<dbReference type="SUPFAM" id="SSF57850">
    <property type="entry name" value="RING/U-box"/>
    <property type="match status" value="1"/>
</dbReference>
<feature type="compositionally biased region" description="Basic and acidic residues" evidence="16">
    <location>
        <begin position="363"/>
        <end position="381"/>
    </location>
</feature>
<keyword evidence="11" id="KW-0653">Protein transport</keyword>
<dbReference type="GeneID" id="30993967"/>
<evidence type="ECO:0000256" key="16">
    <source>
        <dbReference type="SAM" id="MobiDB-lite"/>
    </source>
</evidence>
<dbReference type="SMART" id="SM00184">
    <property type="entry name" value="RING"/>
    <property type="match status" value="1"/>
</dbReference>
<sequence>MIPISYPAPRVSQLDATILDGELVSLLSQQLSSVFQLQSSRWWSYNQHPELWDLLLDLLVFRLTVWKSGSSYGLSLQNLKLTDFKSGNKIGYSKRSLLLAFIIGKYLFKKAESYLYSLERPPRRDSKATIDSIKQFFFRNRLNILSKINNSIKLLNLVNFTLFLISGRFPSLLHRVLGISLTPVVSDLLKFNGDNVNFEFQNRQLVWNVMTEFLVFILPLLRLRKLQRMTQKLLSPYKKGANSFDQSSGLTPVVTPFSHLPISQCAICHLNNQKSDRKSDSLCLVTNPYVTNCGHIFCYVCLATKFNAKDNGDENSERCLRCGIKLQWFEEYGTNENDIDNDAIIVDYEDVVEEEDDSDENDLNEKEGTSGDNEREDRDYSDGQEYDEDEDLE</sequence>
<dbReference type="GO" id="GO:0016740">
    <property type="term" value="F:transferase activity"/>
    <property type="evidence" value="ECO:0007669"/>
    <property type="project" value="UniProtKB-KW"/>
</dbReference>
<evidence type="ECO:0000256" key="2">
    <source>
        <dbReference type="ARBA" id="ARBA00004906"/>
    </source>
</evidence>
<protein>
    <recommendedName>
        <fullName evidence="17">RING-type domain-containing protein</fullName>
    </recommendedName>
</protein>
<keyword evidence="19" id="KW-1185">Reference proteome</keyword>
<dbReference type="OrthoDB" id="1701437at2759"/>
<evidence type="ECO:0000256" key="15">
    <source>
        <dbReference type="PROSITE-ProRule" id="PRU00175"/>
    </source>
</evidence>
<keyword evidence="10" id="KW-0862">Zinc</keyword>
<dbReference type="GO" id="GO:0008270">
    <property type="term" value="F:zinc ion binding"/>
    <property type="evidence" value="ECO:0007669"/>
    <property type="project" value="UniProtKB-KW"/>
</dbReference>
<dbReference type="STRING" id="984485.A0A1E4RCC9"/>
<keyword evidence="7" id="KW-0479">Metal-binding</keyword>
<dbReference type="InterPro" id="IPR017907">
    <property type="entry name" value="Znf_RING_CS"/>
</dbReference>
<dbReference type="RefSeq" id="XP_020073981.1">
    <property type="nucleotide sequence ID" value="XM_020219417.1"/>
</dbReference>
<reference evidence="19" key="1">
    <citation type="submission" date="2016-05" db="EMBL/GenBank/DDBJ databases">
        <title>Comparative genomics of biotechnologically important yeasts.</title>
        <authorList>
            <consortium name="DOE Joint Genome Institute"/>
            <person name="Riley R."/>
            <person name="Haridas S."/>
            <person name="Wolfe K.H."/>
            <person name="Lopes M.R."/>
            <person name="Hittinger C.T."/>
            <person name="Goker M."/>
            <person name="Salamov A."/>
            <person name="Wisecaver J."/>
            <person name="Long T.M."/>
            <person name="Aerts A.L."/>
            <person name="Barry K."/>
            <person name="Choi C."/>
            <person name="Clum A."/>
            <person name="Coughlan A.Y."/>
            <person name="Deshpande S."/>
            <person name="Douglass A.P."/>
            <person name="Hanson S.J."/>
            <person name="Klenk H.-P."/>
            <person name="Labutti K."/>
            <person name="Lapidus A."/>
            <person name="Lindquist E."/>
            <person name="Lipzen A."/>
            <person name="Meier-Kolthoff J.P."/>
            <person name="Ohm R.A."/>
            <person name="Otillar R.P."/>
            <person name="Pangilinan J."/>
            <person name="Peng Y."/>
            <person name="Rokas A."/>
            <person name="Rosa C.A."/>
            <person name="Scheuner C."/>
            <person name="Sibirny A.A."/>
            <person name="Slot J.C."/>
            <person name="Stielow J.B."/>
            <person name="Sun H."/>
            <person name="Kurtzman C.P."/>
            <person name="Blackwell M."/>
            <person name="Grigoriev I.V."/>
            <person name="Jeffries T.W."/>
        </authorList>
    </citation>
    <scope>NUCLEOTIDE SEQUENCE [LARGE SCALE GENOMIC DNA]</scope>
    <source>
        <strain evidence="19">NRRL Y-1933</strain>
    </source>
</reference>
<keyword evidence="14" id="KW-0576">Peroxisome</keyword>
<dbReference type="Proteomes" id="UP000095085">
    <property type="component" value="Unassembled WGS sequence"/>
</dbReference>
<evidence type="ECO:0000256" key="11">
    <source>
        <dbReference type="ARBA" id="ARBA00022927"/>
    </source>
</evidence>
<accession>A0A1E4RCC9</accession>
<keyword evidence="5" id="KW-0808">Transferase</keyword>
<evidence type="ECO:0000256" key="10">
    <source>
        <dbReference type="ARBA" id="ARBA00022833"/>
    </source>
</evidence>
<evidence type="ECO:0000256" key="8">
    <source>
        <dbReference type="ARBA" id="ARBA00022771"/>
    </source>
</evidence>
<dbReference type="GO" id="GO:0016562">
    <property type="term" value="P:protein import into peroxisome matrix, receptor recycling"/>
    <property type="evidence" value="ECO:0007669"/>
    <property type="project" value="UniProtKB-ARBA"/>
</dbReference>
<evidence type="ECO:0000256" key="13">
    <source>
        <dbReference type="ARBA" id="ARBA00023136"/>
    </source>
</evidence>
<evidence type="ECO:0000256" key="12">
    <source>
        <dbReference type="ARBA" id="ARBA00022989"/>
    </source>
</evidence>